<proteinExistence type="predicted"/>
<feature type="transmembrane region" description="Helical" evidence="1">
    <location>
        <begin position="95"/>
        <end position="116"/>
    </location>
</feature>
<evidence type="ECO:0000313" key="4">
    <source>
        <dbReference type="Proteomes" id="UP000295351"/>
    </source>
</evidence>
<dbReference type="PANTHER" id="PTHR22911">
    <property type="entry name" value="ACYL-MALONYL CONDENSING ENZYME-RELATED"/>
    <property type="match status" value="1"/>
</dbReference>
<feature type="transmembrane region" description="Helical" evidence="1">
    <location>
        <begin position="123"/>
        <end position="140"/>
    </location>
</feature>
<comment type="caution">
    <text evidence="3">The sequence shown here is derived from an EMBL/GenBank/DDBJ whole genome shotgun (WGS) entry which is preliminary data.</text>
</comment>
<feature type="transmembrane region" description="Helical" evidence="1">
    <location>
        <begin position="39"/>
        <end position="59"/>
    </location>
</feature>
<keyword evidence="4" id="KW-1185">Reference proteome</keyword>
<dbReference type="EMBL" id="SLVX01000012">
    <property type="protein sequence ID" value="TCN42310.1"/>
    <property type="molecule type" value="Genomic_DNA"/>
</dbReference>
<feature type="transmembrane region" description="Helical" evidence="1">
    <location>
        <begin position="242"/>
        <end position="258"/>
    </location>
</feature>
<dbReference type="AlphaFoldDB" id="A0A4V6NL81"/>
<accession>A0A4V6NL81</accession>
<keyword evidence="1" id="KW-1133">Transmembrane helix</keyword>
<evidence type="ECO:0000313" key="3">
    <source>
        <dbReference type="EMBL" id="TCN42310.1"/>
    </source>
</evidence>
<dbReference type="Proteomes" id="UP000295351">
    <property type="component" value="Unassembled WGS sequence"/>
</dbReference>
<dbReference type="InterPro" id="IPR000620">
    <property type="entry name" value="EamA_dom"/>
</dbReference>
<dbReference type="GO" id="GO:0016020">
    <property type="term" value="C:membrane"/>
    <property type="evidence" value="ECO:0007669"/>
    <property type="project" value="InterPro"/>
</dbReference>
<feature type="transmembrane region" description="Helical" evidence="1">
    <location>
        <begin position="264"/>
        <end position="282"/>
    </location>
</feature>
<feature type="domain" description="EamA" evidence="2">
    <location>
        <begin position="8"/>
        <end position="140"/>
    </location>
</feature>
<keyword evidence="1" id="KW-0472">Membrane</keyword>
<name>A0A4V6NL81_SHIGR</name>
<dbReference type="PANTHER" id="PTHR22911:SF135">
    <property type="entry name" value="BLR4310 PROTEIN"/>
    <property type="match status" value="1"/>
</dbReference>
<evidence type="ECO:0000259" key="2">
    <source>
        <dbReference type="Pfam" id="PF00892"/>
    </source>
</evidence>
<sequence length="302" mass="32045">MTTTANAKGALFMAIAMIGFTCNDALVKSVTGDMNTGQILFVRGLMTTVLVVAIARWMGALGSWRIVLQPAVALRIAAEILASLAYVSALGAMPLANTASILQALPLAVTLGAALFLNEKVGWRRWLAIIAGFAGVLIVIRPGPEGFSLAAVYVIASVVGAAARDLCTRRIDRSVPSLFISVITAASITVTGAVMIVPMGGWQPVSGEAFVRLAAASVLLLVGYQTIVIAMRTGEISFIAPFRYTSLIWAIAIGFLFFGEVPDFWMTVGVGIIVASGLYTFYRENRRRDVEAVAQESKPESP</sequence>
<protein>
    <submittedName>
        <fullName evidence="3">Drug/metabolite transporter (DMT)-like permease</fullName>
    </submittedName>
</protein>
<dbReference type="InterPro" id="IPR037185">
    <property type="entry name" value="EmrE-like"/>
</dbReference>
<evidence type="ECO:0000256" key="1">
    <source>
        <dbReference type="SAM" id="Phobius"/>
    </source>
</evidence>
<gene>
    <name evidence="3" type="ORF">EV665_11244</name>
</gene>
<dbReference type="RefSeq" id="WP_064330277.1">
    <property type="nucleotide sequence ID" value="NZ_BAABEI010000012.1"/>
</dbReference>
<keyword evidence="1" id="KW-0812">Transmembrane</keyword>
<feature type="transmembrane region" description="Helical" evidence="1">
    <location>
        <begin position="209"/>
        <end position="230"/>
    </location>
</feature>
<organism evidence="3 4">
    <name type="scientific">Shinella granuli</name>
    <dbReference type="NCBI Taxonomy" id="323621"/>
    <lineage>
        <taxon>Bacteria</taxon>
        <taxon>Pseudomonadati</taxon>
        <taxon>Pseudomonadota</taxon>
        <taxon>Alphaproteobacteria</taxon>
        <taxon>Hyphomicrobiales</taxon>
        <taxon>Rhizobiaceae</taxon>
        <taxon>Shinella</taxon>
    </lineage>
</organism>
<reference evidence="3 4" key="1">
    <citation type="submission" date="2019-03" db="EMBL/GenBank/DDBJ databases">
        <title>Genomic Encyclopedia of Type Strains, Phase IV (KMG-IV): sequencing the most valuable type-strain genomes for metagenomic binning, comparative biology and taxonomic classification.</title>
        <authorList>
            <person name="Goeker M."/>
        </authorList>
    </citation>
    <scope>NUCLEOTIDE SEQUENCE [LARGE SCALE GENOMIC DNA]</scope>
    <source>
        <strain evidence="3 4">DSM 18401</strain>
    </source>
</reference>
<dbReference type="SUPFAM" id="SSF103481">
    <property type="entry name" value="Multidrug resistance efflux transporter EmrE"/>
    <property type="match status" value="2"/>
</dbReference>
<feature type="transmembrane region" description="Helical" evidence="1">
    <location>
        <begin position="146"/>
        <end position="163"/>
    </location>
</feature>
<dbReference type="Pfam" id="PF00892">
    <property type="entry name" value="EamA"/>
    <property type="match status" value="1"/>
</dbReference>
<feature type="transmembrane region" description="Helical" evidence="1">
    <location>
        <begin position="175"/>
        <end position="197"/>
    </location>
</feature>